<accession>A0AAQ3Q6J4</accession>
<reference evidence="1 2" key="1">
    <citation type="submission" date="2023-10" db="EMBL/GenBank/DDBJ databases">
        <title>Chromosome-scale genome assembly provides insights into flower coloration mechanisms of Canna indica.</title>
        <authorList>
            <person name="Li C."/>
        </authorList>
    </citation>
    <scope>NUCLEOTIDE SEQUENCE [LARGE SCALE GENOMIC DNA]</scope>
    <source>
        <tissue evidence="1">Flower</tissue>
    </source>
</reference>
<dbReference type="Proteomes" id="UP001327560">
    <property type="component" value="Chromosome 2"/>
</dbReference>
<keyword evidence="2" id="KW-1185">Reference proteome</keyword>
<dbReference type="PANTHER" id="PTHR32467">
    <property type="entry name" value="AP2-LIKE ETHYLENE-RESPONSIVE TRANSCRIPTION FACTOR"/>
    <property type="match status" value="1"/>
</dbReference>
<dbReference type="EMBL" id="CP136891">
    <property type="protein sequence ID" value="WOK97882.1"/>
    <property type="molecule type" value="Genomic_DNA"/>
</dbReference>
<protein>
    <submittedName>
        <fullName evidence="1">AP2-like ethylene-responsive transcription factor</fullName>
    </submittedName>
</protein>
<sequence length="115" mass="13385">MDIFHHHCRIAEAINIPRRDQGDGKPVQRGIYWILEKLSTYQEEIKEMESQSREEYIGFLRRKSSGFSRGVSKYRGVASTILSCCEDGFIVLEVDELEQDQATDNQLSWDDHFCP</sequence>
<gene>
    <name evidence="1" type="ORF">Cni_G06590</name>
</gene>
<dbReference type="PANTHER" id="PTHR32467:SF172">
    <property type="entry name" value="OS09G0423800 PROTEIN"/>
    <property type="match status" value="1"/>
</dbReference>
<evidence type="ECO:0000313" key="2">
    <source>
        <dbReference type="Proteomes" id="UP001327560"/>
    </source>
</evidence>
<evidence type="ECO:0000313" key="1">
    <source>
        <dbReference type="EMBL" id="WOK97882.1"/>
    </source>
</evidence>
<organism evidence="1 2">
    <name type="scientific">Canna indica</name>
    <name type="common">Indian-shot</name>
    <dbReference type="NCBI Taxonomy" id="4628"/>
    <lineage>
        <taxon>Eukaryota</taxon>
        <taxon>Viridiplantae</taxon>
        <taxon>Streptophyta</taxon>
        <taxon>Embryophyta</taxon>
        <taxon>Tracheophyta</taxon>
        <taxon>Spermatophyta</taxon>
        <taxon>Magnoliopsida</taxon>
        <taxon>Liliopsida</taxon>
        <taxon>Zingiberales</taxon>
        <taxon>Cannaceae</taxon>
        <taxon>Canna</taxon>
    </lineage>
</organism>
<dbReference type="AlphaFoldDB" id="A0AAQ3Q6J4"/>
<name>A0AAQ3Q6J4_9LILI</name>
<proteinExistence type="predicted"/>